<evidence type="ECO:0000259" key="5">
    <source>
        <dbReference type="Pfam" id="PF01494"/>
    </source>
</evidence>
<reference evidence="6 7" key="2">
    <citation type="journal article" date="2013" name="Genome Announc.">
        <title>Genome Sequence of Growth-Improving Paenibacillus mucilaginosus Strain KNP414.</title>
        <authorList>
            <person name="Lu J.J."/>
            <person name="Wang J.F."/>
            <person name="Hu X.F."/>
        </authorList>
    </citation>
    <scope>NUCLEOTIDE SEQUENCE [LARGE SCALE GENOMIC DNA]</scope>
    <source>
        <strain evidence="6 7">KNP414</strain>
    </source>
</reference>
<keyword evidence="4" id="KW-0274">FAD</keyword>
<dbReference type="GO" id="GO:0071949">
    <property type="term" value="F:FAD binding"/>
    <property type="evidence" value="ECO:0007669"/>
    <property type="project" value="InterPro"/>
</dbReference>
<keyword evidence="3" id="KW-0285">Flavoprotein</keyword>
<organism evidence="6 7">
    <name type="scientific">Paenibacillus mucilaginosus (strain KNP414)</name>
    <dbReference type="NCBI Taxonomy" id="1036673"/>
    <lineage>
        <taxon>Bacteria</taxon>
        <taxon>Bacillati</taxon>
        <taxon>Bacillota</taxon>
        <taxon>Bacilli</taxon>
        <taxon>Bacillales</taxon>
        <taxon>Paenibacillaceae</taxon>
        <taxon>Paenibacillus</taxon>
    </lineage>
</organism>
<dbReference type="EMBL" id="CP002869">
    <property type="protein sequence ID" value="AEI39723.1"/>
    <property type="molecule type" value="Genomic_DNA"/>
</dbReference>
<sequence>MTDVLIAGAGPVGLTLACELARNGVSFRIIDKSREPSKLSKALGIHARSLEMLERMGTIEPFLKQGLKVHGMQAWLGSEKQLLNIRFDDLDSPYPFILDLPQSETEQILIEHLAQFGVQIERQVELVHFSQTEDIVTATLRHADHEEEATEVKWLVGCDGAHSSVRHLLNLPFEGAVYPENFILADVRVSWELPENEMHLFIHEEGLLAAFPYGNNRYRLMAEVNTPLQSEKVPDPTLEEFQHIVDVRGPRGTRISDPVWLAGFRSHLRHVKETRHGKVFLAGDASHIHSPAGGQGMNTGMQDAFNLAWKLALVARGSAAESLLQTYSLERLPVAHSVLKMTDTMIKMITTKNRITQKLRNQLAPFLSSREVVQKRIRNQISEIAINYRNSPIVQEHRSFIQHLQPHHIHAGDRAPDVQTLIGPNKTEQRLFEILRGTRHALLIVASDSKLTELRLEALDRWKNEIDLYLIMTEHHEQSSHHGCTIILDPAHQLHKRYDIGPDSLVLIRPDGYIGYLSDSINFDQLQQYLDPLFTVKLGV</sequence>
<name>F8FF23_PAEMK</name>
<comment type="cofactor">
    <cofactor evidence="1">
        <name>FAD</name>
        <dbReference type="ChEBI" id="CHEBI:57692"/>
    </cofactor>
</comment>
<accession>F8FF23</accession>
<keyword evidence="6" id="KW-0560">Oxidoreductase</keyword>
<dbReference type="Pfam" id="PF01494">
    <property type="entry name" value="FAD_binding_3"/>
    <property type="match status" value="1"/>
</dbReference>
<dbReference type="PATRIC" id="fig|1036673.3.peg.1009"/>
<dbReference type="InterPro" id="IPR002938">
    <property type="entry name" value="FAD-bd"/>
</dbReference>
<reference evidence="7" key="1">
    <citation type="submission" date="2011-06" db="EMBL/GenBank/DDBJ databases">
        <title>Complete genome sequence of Paenibacillus mucilaginosus KNP414.</title>
        <authorList>
            <person name="Wang J."/>
            <person name="Hu S."/>
            <person name="Hu X."/>
            <person name="Zhang B."/>
            <person name="Dong D."/>
            <person name="Zhang S."/>
            <person name="Zhao K."/>
            <person name="Wu D."/>
        </authorList>
    </citation>
    <scope>NUCLEOTIDE SEQUENCE [LARGE SCALE GENOMIC DNA]</scope>
    <source>
        <strain evidence="7">KNP414</strain>
    </source>
</reference>
<evidence type="ECO:0000256" key="2">
    <source>
        <dbReference type="ARBA" id="ARBA00007801"/>
    </source>
</evidence>
<dbReference type="Pfam" id="PF21274">
    <property type="entry name" value="Rng_hyd_C"/>
    <property type="match status" value="1"/>
</dbReference>
<dbReference type="HOGENOM" id="CLU_009665_20_3_9"/>
<evidence type="ECO:0000256" key="4">
    <source>
        <dbReference type="ARBA" id="ARBA00022827"/>
    </source>
</evidence>
<dbReference type="PRINTS" id="PR00420">
    <property type="entry name" value="RNGMNOXGNASE"/>
</dbReference>
<comment type="similarity">
    <text evidence="2">Belongs to the PheA/TfdB FAD monooxygenase family.</text>
</comment>
<dbReference type="PANTHER" id="PTHR43004:SF19">
    <property type="entry name" value="BINDING MONOOXYGENASE, PUTATIVE (JCVI)-RELATED"/>
    <property type="match status" value="1"/>
</dbReference>
<evidence type="ECO:0000313" key="7">
    <source>
        <dbReference type="Proteomes" id="UP000006620"/>
    </source>
</evidence>
<dbReference type="InterPro" id="IPR050641">
    <property type="entry name" value="RIFMO-like"/>
</dbReference>
<evidence type="ECO:0000313" key="6">
    <source>
        <dbReference type="EMBL" id="AEI39723.1"/>
    </source>
</evidence>
<feature type="domain" description="FAD-binding" evidence="5">
    <location>
        <begin position="2"/>
        <end position="340"/>
    </location>
</feature>
<dbReference type="SUPFAM" id="SSF52833">
    <property type="entry name" value="Thioredoxin-like"/>
    <property type="match status" value="1"/>
</dbReference>
<keyword evidence="6" id="KW-0503">Monooxygenase</keyword>
<dbReference type="Gene3D" id="3.30.70.2450">
    <property type="match status" value="1"/>
</dbReference>
<protein>
    <submittedName>
        <fullName evidence="6">Monooxygenase FAD-binding protein</fullName>
    </submittedName>
</protein>
<dbReference type="Gene3D" id="3.40.30.120">
    <property type="match status" value="1"/>
</dbReference>
<dbReference type="Proteomes" id="UP000006620">
    <property type="component" value="Chromosome"/>
</dbReference>
<dbReference type="InterPro" id="IPR036249">
    <property type="entry name" value="Thioredoxin-like_sf"/>
</dbReference>
<dbReference type="InterPro" id="IPR036188">
    <property type="entry name" value="FAD/NAD-bd_sf"/>
</dbReference>
<dbReference type="PANTHER" id="PTHR43004">
    <property type="entry name" value="TRK SYSTEM POTASSIUM UPTAKE PROTEIN"/>
    <property type="match status" value="1"/>
</dbReference>
<dbReference type="AlphaFoldDB" id="F8FF23"/>
<dbReference type="KEGG" id="pms:KNP414_01156"/>
<proteinExistence type="inferred from homology"/>
<dbReference type="GO" id="GO:0016709">
    <property type="term" value="F:oxidoreductase activity, acting on paired donors, with incorporation or reduction of molecular oxygen, NAD(P)H as one donor, and incorporation of one atom of oxygen"/>
    <property type="evidence" value="ECO:0007669"/>
    <property type="project" value="UniProtKB-ARBA"/>
</dbReference>
<evidence type="ECO:0000256" key="1">
    <source>
        <dbReference type="ARBA" id="ARBA00001974"/>
    </source>
</evidence>
<dbReference type="RefSeq" id="WP_013914885.1">
    <property type="nucleotide sequence ID" value="NC_015690.1"/>
</dbReference>
<dbReference type="SUPFAM" id="SSF51905">
    <property type="entry name" value="FAD/NAD(P)-binding domain"/>
    <property type="match status" value="1"/>
</dbReference>
<evidence type="ECO:0000256" key="3">
    <source>
        <dbReference type="ARBA" id="ARBA00022630"/>
    </source>
</evidence>
<dbReference type="Gene3D" id="3.50.50.60">
    <property type="entry name" value="FAD/NAD(P)-binding domain"/>
    <property type="match status" value="1"/>
</dbReference>
<gene>
    <name evidence="6" type="ordered locus">KNP414_01156</name>
</gene>